<feature type="compositionally biased region" description="Basic and acidic residues" evidence="1">
    <location>
        <begin position="21"/>
        <end position="37"/>
    </location>
</feature>
<dbReference type="AlphaFoldDB" id="A0A0C3NJ36"/>
<dbReference type="Proteomes" id="UP000054217">
    <property type="component" value="Unassembled WGS sequence"/>
</dbReference>
<dbReference type="HOGENOM" id="CLU_2528363_0_0_1"/>
<evidence type="ECO:0000256" key="1">
    <source>
        <dbReference type="SAM" id="MobiDB-lite"/>
    </source>
</evidence>
<feature type="region of interest" description="Disordered" evidence="1">
    <location>
        <begin position="21"/>
        <end position="46"/>
    </location>
</feature>
<reference evidence="2 3" key="1">
    <citation type="submission" date="2014-04" db="EMBL/GenBank/DDBJ databases">
        <authorList>
            <consortium name="DOE Joint Genome Institute"/>
            <person name="Kuo A."/>
            <person name="Kohler A."/>
            <person name="Costa M.D."/>
            <person name="Nagy L.G."/>
            <person name="Floudas D."/>
            <person name="Copeland A."/>
            <person name="Barry K.W."/>
            <person name="Cichocki N."/>
            <person name="Veneault-Fourrey C."/>
            <person name="LaButti K."/>
            <person name="Lindquist E.A."/>
            <person name="Lipzen A."/>
            <person name="Lundell T."/>
            <person name="Morin E."/>
            <person name="Murat C."/>
            <person name="Sun H."/>
            <person name="Tunlid A."/>
            <person name="Henrissat B."/>
            <person name="Grigoriev I.V."/>
            <person name="Hibbett D.S."/>
            <person name="Martin F."/>
            <person name="Nordberg H.P."/>
            <person name="Cantor M.N."/>
            <person name="Hua S.X."/>
        </authorList>
    </citation>
    <scope>NUCLEOTIDE SEQUENCE [LARGE SCALE GENOMIC DNA]</scope>
    <source>
        <strain evidence="2 3">Marx 270</strain>
    </source>
</reference>
<evidence type="ECO:0000313" key="2">
    <source>
        <dbReference type="EMBL" id="KIO01000.1"/>
    </source>
</evidence>
<name>A0A0C3NJ36_PISTI</name>
<protein>
    <submittedName>
        <fullName evidence="2">Uncharacterized protein</fullName>
    </submittedName>
</protein>
<evidence type="ECO:0000313" key="3">
    <source>
        <dbReference type="Proteomes" id="UP000054217"/>
    </source>
</evidence>
<reference evidence="3" key="2">
    <citation type="submission" date="2015-01" db="EMBL/GenBank/DDBJ databases">
        <title>Evolutionary Origins and Diversification of the Mycorrhizal Mutualists.</title>
        <authorList>
            <consortium name="DOE Joint Genome Institute"/>
            <consortium name="Mycorrhizal Genomics Consortium"/>
            <person name="Kohler A."/>
            <person name="Kuo A."/>
            <person name="Nagy L.G."/>
            <person name="Floudas D."/>
            <person name="Copeland A."/>
            <person name="Barry K.W."/>
            <person name="Cichocki N."/>
            <person name="Veneault-Fourrey C."/>
            <person name="LaButti K."/>
            <person name="Lindquist E.A."/>
            <person name="Lipzen A."/>
            <person name="Lundell T."/>
            <person name="Morin E."/>
            <person name="Murat C."/>
            <person name="Riley R."/>
            <person name="Ohm R."/>
            <person name="Sun H."/>
            <person name="Tunlid A."/>
            <person name="Henrissat B."/>
            <person name="Grigoriev I.V."/>
            <person name="Hibbett D.S."/>
            <person name="Martin F."/>
        </authorList>
    </citation>
    <scope>NUCLEOTIDE SEQUENCE [LARGE SCALE GENOMIC DNA]</scope>
    <source>
        <strain evidence="3">Marx 270</strain>
    </source>
</reference>
<dbReference type="InParanoid" id="A0A0C3NJ36"/>
<organism evidence="2 3">
    <name type="scientific">Pisolithus tinctorius Marx 270</name>
    <dbReference type="NCBI Taxonomy" id="870435"/>
    <lineage>
        <taxon>Eukaryota</taxon>
        <taxon>Fungi</taxon>
        <taxon>Dikarya</taxon>
        <taxon>Basidiomycota</taxon>
        <taxon>Agaricomycotina</taxon>
        <taxon>Agaricomycetes</taxon>
        <taxon>Agaricomycetidae</taxon>
        <taxon>Boletales</taxon>
        <taxon>Sclerodermatineae</taxon>
        <taxon>Pisolithaceae</taxon>
        <taxon>Pisolithus</taxon>
    </lineage>
</organism>
<dbReference type="EMBL" id="KN831991">
    <property type="protein sequence ID" value="KIO01000.1"/>
    <property type="molecule type" value="Genomic_DNA"/>
</dbReference>
<sequence>MALGRELIVLTTAQIITREHCPRGRRRDSASFERADSGDDGYDGSTRRTILLPVHLSLLTQSYSYSRMRRWVVEIAPLSLLAKG</sequence>
<proteinExistence type="predicted"/>
<accession>A0A0C3NJ36</accession>
<gene>
    <name evidence="2" type="ORF">M404DRAFT_1003286</name>
</gene>
<keyword evidence="3" id="KW-1185">Reference proteome</keyword>